<evidence type="ECO:0000256" key="5">
    <source>
        <dbReference type="ARBA" id="ARBA00023136"/>
    </source>
</evidence>
<feature type="transmembrane region" description="Helical" evidence="7">
    <location>
        <begin position="286"/>
        <end position="314"/>
    </location>
</feature>
<comment type="subcellular location">
    <subcellularLocation>
        <location evidence="1">Cell membrane</location>
        <topology evidence="1">Multi-pass membrane protein</topology>
    </subcellularLocation>
</comment>
<evidence type="ECO:0000256" key="2">
    <source>
        <dbReference type="ARBA" id="ARBA00022475"/>
    </source>
</evidence>
<gene>
    <name evidence="8" type="ORF">GCM10009789_41010</name>
</gene>
<dbReference type="PANTHER" id="PTHR32196:SF72">
    <property type="entry name" value="RIBOSE IMPORT PERMEASE PROTEIN RBSC"/>
    <property type="match status" value="1"/>
</dbReference>
<feature type="transmembrane region" description="Helical" evidence="7">
    <location>
        <begin position="125"/>
        <end position="147"/>
    </location>
</feature>
<dbReference type="Pfam" id="PF02653">
    <property type="entry name" value="BPD_transp_2"/>
    <property type="match status" value="1"/>
</dbReference>
<accession>A0ABP4PN45</accession>
<evidence type="ECO:0000313" key="9">
    <source>
        <dbReference type="Proteomes" id="UP001500393"/>
    </source>
</evidence>
<feature type="transmembrane region" description="Helical" evidence="7">
    <location>
        <begin position="153"/>
        <end position="170"/>
    </location>
</feature>
<keyword evidence="5 7" id="KW-0472">Membrane</keyword>
<keyword evidence="9" id="KW-1185">Reference proteome</keyword>
<keyword evidence="3 7" id="KW-0812">Transmembrane</keyword>
<dbReference type="CDD" id="cd06579">
    <property type="entry name" value="TM_PBP1_transp_AraH_like"/>
    <property type="match status" value="1"/>
</dbReference>
<feature type="transmembrane region" description="Helical" evidence="7">
    <location>
        <begin position="191"/>
        <end position="216"/>
    </location>
</feature>
<evidence type="ECO:0000256" key="7">
    <source>
        <dbReference type="SAM" id="Phobius"/>
    </source>
</evidence>
<dbReference type="EMBL" id="BAAAOS010000025">
    <property type="protein sequence ID" value="GAA1583044.1"/>
    <property type="molecule type" value="Genomic_DNA"/>
</dbReference>
<evidence type="ECO:0000256" key="6">
    <source>
        <dbReference type="SAM" id="MobiDB-lite"/>
    </source>
</evidence>
<keyword evidence="4 7" id="KW-1133">Transmembrane helix</keyword>
<evidence type="ECO:0000256" key="3">
    <source>
        <dbReference type="ARBA" id="ARBA00022692"/>
    </source>
</evidence>
<evidence type="ECO:0000313" key="8">
    <source>
        <dbReference type="EMBL" id="GAA1583044.1"/>
    </source>
</evidence>
<feature type="transmembrane region" description="Helical" evidence="7">
    <location>
        <begin position="247"/>
        <end position="265"/>
    </location>
</feature>
<sequence>MSEPTARTGHPTPPASGGSSSTSAARAGGAVRGSRAAEAFLHNPALGPLGALAVAIVVFGLTTSTFLTVDNLSLVVQQSLVVATLALGQTLIVLTGGIDLANAAIMVLGTMLFARLVTEGTTPPLALLAGFAVCALLGAVSGGLVTWLNLPPFIVTLGMLTVVLALGRLYSQGNSWPVNDSLLNVLGEGGYLFGQVKVTHGMTLAVLMFAITWYALTKTAWGKHVYALGNDPEAARLTGIHVGRTRFSVYLIAGVIYAFAAWQALGRIPNADPNAFQTGNLDSITAVVIGGTSLFGGRGSVIGTVVGALIVAVLRSGLTQAGIDSLYQDVATGVLVIAAVAFDQLARRRSR</sequence>
<name>A0ABP4PN45_9ACTN</name>
<proteinExistence type="predicted"/>
<comment type="caution">
    <text evidence="8">The sequence shown here is derived from an EMBL/GenBank/DDBJ whole genome shotgun (WGS) entry which is preliminary data.</text>
</comment>
<dbReference type="InterPro" id="IPR001851">
    <property type="entry name" value="ABC_transp_permease"/>
</dbReference>
<dbReference type="PANTHER" id="PTHR32196">
    <property type="entry name" value="ABC TRANSPORTER PERMEASE PROTEIN YPHD-RELATED-RELATED"/>
    <property type="match status" value="1"/>
</dbReference>
<evidence type="ECO:0000256" key="1">
    <source>
        <dbReference type="ARBA" id="ARBA00004651"/>
    </source>
</evidence>
<keyword evidence="2" id="KW-1003">Cell membrane</keyword>
<protein>
    <submittedName>
        <fullName evidence="8">ABC transporter permease</fullName>
    </submittedName>
</protein>
<reference evidence="9" key="1">
    <citation type="journal article" date="2019" name="Int. J. Syst. Evol. Microbiol.">
        <title>The Global Catalogue of Microorganisms (GCM) 10K type strain sequencing project: providing services to taxonomists for standard genome sequencing and annotation.</title>
        <authorList>
            <consortium name="The Broad Institute Genomics Platform"/>
            <consortium name="The Broad Institute Genome Sequencing Center for Infectious Disease"/>
            <person name="Wu L."/>
            <person name="Ma J."/>
        </authorList>
    </citation>
    <scope>NUCLEOTIDE SEQUENCE [LARGE SCALE GENOMIC DNA]</scope>
    <source>
        <strain evidence="9">JCM 14969</strain>
    </source>
</reference>
<organism evidence="8 9">
    <name type="scientific">Kribbella sancticallisti</name>
    <dbReference type="NCBI Taxonomy" id="460087"/>
    <lineage>
        <taxon>Bacteria</taxon>
        <taxon>Bacillati</taxon>
        <taxon>Actinomycetota</taxon>
        <taxon>Actinomycetes</taxon>
        <taxon>Propionibacteriales</taxon>
        <taxon>Kribbellaceae</taxon>
        <taxon>Kribbella</taxon>
    </lineage>
</organism>
<feature type="transmembrane region" description="Helical" evidence="7">
    <location>
        <begin position="74"/>
        <end position="94"/>
    </location>
</feature>
<feature type="region of interest" description="Disordered" evidence="6">
    <location>
        <begin position="1"/>
        <end position="27"/>
    </location>
</feature>
<evidence type="ECO:0000256" key="4">
    <source>
        <dbReference type="ARBA" id="ARBA00022989"/>
    </source>
</evidence>
<feature type="transmembrane region" description="Helical" evidence="7">
    <location>
        <begin position="45"/>
        <end position="67"/>
    </location>
</feature>
<dbReference type="RefSeq" id="WP_344216191.1">
    <property type="nucleotide sequence ID" value="NZ_BAAAOS010000025.1"/>
</dbReference>
<dbReference type="Proteomes" id="UP001500393">
    <property type="component" value="Unassembled WGS sequence"/>
</dbReference>
<feature type="compositionally biased region" description="Low complexity" evidence="6">
    <location>
        <begin position="15"/>
        <end position="27"/>
    </location>
</feature>